<dbReference type="EMBL" id="FNFP01000003">
    <property type="protein sequence ID" value="SDK70880.1"/>
    <property type="molecule type" value="Genomic_DNA"/>
</dbReference>
<feature type="transmembrane region" description="Helical" evidence="7">
    <location>
        <begin position="177"/>
        <end position="199"/>
    </location>
</feature>
<sequence>MLKVILKRILQLIPILFIVVTIIFVITRMIPGNPASVMLGPQAPVEAVEALSEELGLNKSIGEQFTGYLKGVIRGDLGKSYYYNEPVTKMIMETFPNTLYLSLVSIIIALLVGVPVGIISATKQYSMFDYISMVIALVGVSMPIFWLGLMMVLIFSVNLGWLPSIGMGSLDKGLWNVISHFILPSICLATIPAATFARITRSSMLEIIKQDYIKALRAKGLKEKVVVWKHALKNALPPIITVLGLQMSSLLSGAILTETIFSWPGMGKLIVDAIGNRDYALIQSTVLFIAFIYVFMNLLVDIVYLYINPKVSFESGKGGD</sequence>
<keyword evidence="6 7" id="KW-0472">Membrane</keyword>
<dbReference type="STRING" id="393762.SAMN05660472_01831"/>
<dbReference type="InterPro" id="IPR045621">
    <property type="entry name" value="BPD_transp_1_N"/>
</dbReference>
<comment type="similarity">
    <text evidence="7">Belongs to the binding-protein-dependent transport system permease family.</text>
</comment>
<dbReference type="Proteomes" id="UP000198718">
    <property type="component" value="Unassembled WGS sequence"/>
</dbReference>
<dbReference type="AlphaFoldDB" id="A0A1G9E428"/>
<dbReference type="PROSITE" id="PS50928">
    <property type="entry name" value="ABC_TM1"/>
    <property type="match status" value="1"/>
</dbReference>
<gene>
    <name evidence="9" type="ORF">SAMN05660472_01831</name>
</gene>
<feature type="domain" description="ABC transmembrane type-1" evidence="8">
    <location>
        <begin position="95"/>
        <end position="304"/>
    </location>
</feature>
<reference evidence="9 10" key="1">
    <citation type="submission" date="2016-10" db="EMBL/GenBank/DDBJ databases">
        <authorList>
            <person name="de Groot N.N."/>
        </authorList>
    </citation>
    <scope>NUCLEOTIDE SEQUENCE [LARGE SCALE GENOMIC DNA]</scope>
    <source>
        <strain evidence="9 10">DSM 18346</strain>
    </source>
</reference>
<dbReference type="OrthoDB" id="9773221at2"/>
<evidence type="ECO:0000256" key="5">
    <source>
        <dbReference type="ARBA" id="ARBA00022989"/>
    </source>
</evidence>
<evidence type="ECO:0000256" key="3">
    <source>
        <dbReference type="ARBA" id="ARBA00022475"/>
    </source>
</evidence>
<evidence type="ECO:0000256" key="6">
    <source>
        <dbReference type="ARBA" id="ARBA00023136"/>
    </source>
</evidence>
<keyword evidence="5 7" id="KW-1133">Transmembrane helix</keyword>
<name>A0A1G9E428_9FIRM</name>
<accession>A0A1G9E428</accession>
<dbReference type="RefSeq" id="WP_090553396.1">
    <property type="nucleotide sequence ID" value="NZ_FNFP01000003.1"/>
</dbReference>
<feature type="transmembrane region" description="Helical" evidence="7">
    <location>
        <begin position="99"/>
        <end position="121"/>
    </location>
</feature>
<evidence type="ECO:0000256" key="4">
    <source>
        <dbReference type="ARBA" id="ARBA00022692"/>
    </source>
</evidence>
<evidence type="ECO:0000313" key="9">
    <source>
        <dbReference type="EMBL" id="SDK70880.1"/>
    </source>
</evidence>
<evidence type="ECO:0000256" key="2">
    <source>
        <dbReference type="ARBA" id="ARBA00022448"/>
    </source>
</evidence>
<organism evidence="9 10">
    <name type="scientific">Natronincola ferrireducens</name>
    <dbReference type="NCBI Taxonomy" id="393762"/>
    <lineage>
        <taxon>Bacteria</taxon>
        <taxon>Bacillati</taxon>
        <taxon>Bacillota</taxon>
        <taxon>Clostridia</taxon>
        <taxon>Peptostreptococcales</taxon>
        <taxon>Natronincolaceae</taxon>
        <taxon>Natronincola</taxon>
    </lineage>
</organism>
<dbReference type="Pfam" id="PF19300">
    <property type="entry name" value="BPD_transp_1_N"/>
    <property type="match status" value="1"/>
</dbReference>
<comment type="subcellular location">
    <subcellularLocation>
        <location evidence="1 7">Cell membrane</location>
        <topology evidence="1 7">Multi-pass membrane protein</topology>
    </subcellularLocation>
</comment>
<dbReference type="SUPFAM" id="SSF161098">
    <property type="entry name" value="MetI-like"/>
    <property type="match status" value="1"/>
</dbReference>
<dbReference type="Pfam" id="PF00528">
    <property type="entry name" value="BPD_transp_1"/>
    <property type="match status" value="1"/>
</dbReference>
<feature type="transmembrane region" description="Helical" evidence="7">
    <location>
        <begin position="12"/>
        <end position="30"/>
    </location>
</feature>
<feature type="transmembrane region" description="Helical" evidence="7">
    <location>
        <begin position="133"/>
        <end position="157"/>
    </location>
</feature>
<dbReference type="CDD" id="cd06261">
    <property type="entry name" value="TM_PBP2"/>
    <property type="match status" value="1"/>
</dbReference>
<keyword evidence="2 7" id="KW-0813">Transport</keyword>
<proteinExistence type="inferred from homology"/>
<dbReference type="InterPro" id="IPR035906">
    <property type="entry name" value="MetI-like_sf"/>
</dbReference>
<evidence type="ECO:0000256" key="1">
    <source>
        <dbReference type="ARBA" id="ARBA00004651"/>
    </source>
</evidence>
<dbReference type="Gene3D" id="1.10.3720.10">
    <property type="entry name" value="MetI-like"/>
    <property type="match status" value="1"/>
</dbReference>
<dbReference type="PANTHER" id="PTHR43163:SF6">
    <property type="entry name" value="DIPEPTIDE TRANSPORT SYSTEM PERMEASE PROTEIN DPPB-RELATED"/>
    <property type="match status" value="1"/>
</dbReference>
<protein>
    <submittedName>
        <fullName evidence="9">Peptide/nickel transport system permease protein</fullName>
    </submittedName>
</protein>
<dbReference type="GO" id="GO:0005886">
    <property type="term" value="C:plasma membrane"/>
    <property type="evidence" value="ECO:0007669"/>
    <property type="project" value="UniProtKB-SubCell"/>
</dbReference>
<keyword evidence="10" id="KW-1185">Reference proteome</keyword>
<keyword evidence="4 7" id="KW-0812">Transmembrane</keyword>
<dbReference type="InterPro" id="IPR000515">
    <property type="entry name" value="MetI-like"/>
</dbReference>
<evidence type="ECO:0000313" key="10">
    <source>
        <dbReference type="Proteomes" id="UP000198718"/>
    </source>
</evidence>
<dbReference type="GO" id="GO:0055085">
    <property type="term" value="P:transmembrane transport"/>
    <property type="evidence" value="ECO:0007669"/>
    <property type="project" value="InterPro"/>
</dbReference>
<evidence type="ECO:0000259" key="8">
    <source>
        <dbReference type="PROSITE" id="PS50928"/>
    </source>
</evidence>
<keyword evidence="3" id="KW-1003">Cell membrane</keyword>
<feature type="transmembrane region" description="Helical" evidence="7">
    <location>
        <begin position="281"/>
        <end position="307"/>
    </location>
</feature>
<evidence type="ECO:0000256" key="7">
    <source>
        <dbReference type="RuleBase" id="RU363032"/>
    </source>
</evidence>
<dbReference type="PANTHER" id="PTHR43163">
    <property type="entry name" value="DIPEPTIDE TRANSPORT SYSTEM PERMEASE PROTEIN DPPB-RELATED"/>
    <property type="match status" value="1"/>
</dbReference>